<dbReference type="AlphaFoldDB" id="A0A8J7PWQ8"/>
<evidence type="ECO:0000313" key="2">
    <source>
        <dbReference type="Proteomes" id="UP000664414"/>
    </source>
</evidence>
<accession>A0A8J7PWQ8</accession>
<dbReference type="SUPFAM" id="SSF52047">
    <property type="entry name" value="RNI-like"/>
    <property type="match status" value="1"/>
</dbReference>
<dbReference type="Proteomes" id="UP000664414">
    <property type="component" value="Unassembled WGS sequence"/>
</dbReference>
<protein>
    <submittedName>
        <fullName evidence="1">Uncharacterized protein</fullName>
    </submittedName>
</protein>
<organism evidence="1 2">
    <name type="scientific">Candidatus Paracaedimonas acanthamoebae</name>
    <dbReference type="NCBI Taxonomy" id="244581"/>
    <lineage>
        <taxon>Bacteria</taxon>
        <taxon>Pseudomonadati</taxon>
        <taxon>Pseudomonadota</taxon>
        <taxon>Alphaproteobacteria</taxon>
        <taxon>Holosporales</taxon>
        <taxon>Caedimonadaceae</taxon>
        <taxon>Candidatus Paracaedimonas</taxon>
    </lineage>
</organism>
<evidence type="ECO:0000313" key="1">
    <source>
        <dbReference type="EMBL" id="MBN9413344.1"/>
    </source>
</evidence>
<dbReference type="InterPro" id="IPR032675">
    <property type="entry name" value="LRR_dom_sf"/>
</dbReference>
<name>A0A8J7PWQ8_9PROT</name>
<reference evidence="1" key="1">
    <citation type="submission" date="2021-02" db="EMBL/GenBank/DDBJ databases">
        <title>Thiocyanate and organic carbon inputs drive convergent selection for specific autotrophic Afipia and Thiobacillus strains within complex microbiomes.</title>
        <authorList>
            <person name="Huddy R.J."/>
            <person name="Sachdeva R."/>
            <person name="Kadzinga F."/>
            <person name="Kantor R.S."/>
            <person name="Harrison S.T.L."/>
            <person name="Banfield J.F."/>
        </authorList>
    </citation>
    <scope>NUCLEOTIDE SEQUENCE</scope>
    <source>
        <strain evidence="1">SCN18_10_11_15_R4_P_38_20</strain>
    </source>
</reference>
<comment type="caution">
    <text evidence="1">The sequence shown here is derived from an EMBL/GenBank/DDBJ whole genome shotgun (WGS) entry which is preliminary data.</text>
</comment>
<sequence length="133" mass="14646">MSILAHNTSVTQLHLFYPPLKNASMDAIIDFFGSSNTSLSILRLLLHEISSSKILKLATSLRDNTSLTELELHLDYPEHCLREEDILVFINSLGSNSTLASLTLAHNQIGEAGISALMRRESLTDLKINGQSP</sequence>
<dbReference type="EMBL" id="JAFKGL010000021">
    <property type="protein sequence ID" value="MBN9413344.1"/>
    <property type="molecule type" value="Genomic_DNA"/>
</dbReference>
<proteinExistence type="predicted"/>
<dbReference type="Gene3D" id="3.80.10.10">
    <property type="entry name" value="Ribonuclease Inhibitor"/>
    <property type="match status" value="2"/>
</dbReference>
<gene>
    <name evidence="1" type="ORF">J0H12_05425</name>
</gene>